<dbReference type="EMBL" id="BMIO01000002">
    <property type="protein sequence ID" value="GGD36039.1"/>
    <property type="molecule type" value="Genomic_DNA"/>
</dbReference>
<dbReference type="GO" id="GO:0010181">
    <property type="term" value="F:FMN binding"/>
    <property type="evidence" value="ECO:0007669"/>
    <property type="project" value="InterPro"/>
</dbReference>
<feature type="domain" description="Flavin reductase like" evidence="3">
    <location>
        <begin position="11"/>
        <end position="155"/>
    </location>
</feature>
<evidence type="ECO:0000259" key="3">
    <source>
        <dbReference type="SMART" id="SM00903"/>
    </source>
</evidence>
<dbReference type="OrthoDB" id="9792858at2"/>
<comment type="caution">
    <text evidence="4">The sequence shown here is derived from an EMBL/GenBank/DDBJ whole genome shotgun (WGS) entry which is preliminary data.</text>
</comment>
<organism evidence="4 5">
    <name type="scientific">Croceicoccus pelagius</name>
    <dbReference type="NCBI Taxonomy" id="1703341"/>
    <lineage>
        <taxon>Bacteria</taxon>
        <taxon>Pseudomonadati</taxon>
        <taxon>Pseudomonadota</taxon>
        <taxon>Alphaproteobacteria</taxon>
        <taxon>Sphingomonadales</taxon>
        <taxon>Erythrobacteraceae</taxon>
        <taxon>Croceicoccus</taxon>
    </lineage>
</organism>
<proteinExistence type="inferred from homology"/>
<dbReference type="SMART" id="SM00903">
    <property type="entry name" value="Flavin_Reduct"/>
    <property type="match status" value="1"/>
</dbReference>
<dbReference type="PANTHER" id="PTHR30466">
    <property type="entry name" value="FLAVIN REDUCTASE"/>
    <property type="match status" value="1"/>
</dbReference>
<protein>
    <submittedName>
        <fullName evidence="4">Monooxygenase</fullName>
    </submittedName>
</protein>
<dbReference type="InterPro" id="IPR012349">
    <property type="entry name" value="Split_barrel_FMN-bd"/>
</dbReference>
<comment type="similarity">
    <text evidence="1">Belongs to the non-flavoprotein flavin reductase family.</text>
</comment>
<dbReference type="GO" id="GO:0004497">
    <property type="term" value="F:monooxygenase activity"/>
    <property type="evidence" value="ECO:0007669"/>
    <property type="project" value="UniProtKB-KW"/>
</dbReference>
<evidence type="ECO:0000256" key="1">
    <source>
        <dbReference type="ARBA" id="ARBA00008898"/>
    </source>
</evidence>
<dbReference type="InterPro" id="IPR050268">
    <property type="entry name" value="NADH-dep_flavin_reductase"/>
</dbReference>
<keyword evidence="4" id="KW-0503">Monooxygenase</keyword>
<dbReference type="AlphaFoldDB" id="A0A917DFI6"/>
<accession>A0A917DFI6</accession>
<evidence type="ECO:0000313" key="5">
    <source>
        <dbReference type="Proteomes" id="UP000598997"/>
    </source>
</evidence>
<dbReference type="InterPro" id="IPR002563">
    <property type="entry name" value="Flavin_Rdtase-like_dom"/>
</dbReference>
<evidence type="ECO:0000313" key="4">
    <source>
        <dbReference type="EMBL" id="GGD36039.1"/>
    </source>
</evidence>
<keyword evidence="2" id="KW-0560">Oxidoreductase</keyword>
<dbReference type="Gene3D" id="2.30.110.10">
    <property type="entry name" value="Electron Transport, Fmn-binding Protein, Chain A"/>
    <property type="match status" value="1"/>
</dbReference>
<reference evidence="4 5" key="1">
    <citation type="journal article" date="2014" name="Int. J. Syst. Evol. Microbiol.">
        <title>Complete genome sequence of Corynebacterium casei LMG S-19264T (=DSM 44701T), isolated from a smear-ripened cheese.</title>
        <authorList>
            <consortium name="US DOE Joint Genome Institute (JGI-PGF)"/>
            <person name="Walter F."/>
            <person name="Albersmeier A."/>
            <person name="Kalinowski J."/>
            <person name="Ruckert C."/>
        </authorList>
    </citation>
    <scope>NUCLEOTIDE SEQUENCE [LARGE SCALE GENOMIC DNA]</scope>
    <source>
        <strain evidence="4 5">CGMCC 1.15358</strain>
    </source>
</reference>
<dbReference type="Proteomes" id="UP000598997">
    <property type="component" value="Unassembled WGS sequence"/>
</dbReference>
<evidence type="ECO:0000256" key="2">
    <source>
        <dbReference type="ARBA" id="ARBA00023002"/>
    </source>
</evidence>
<dbReference type="Pfam" id="PF01613">
    <property type="entry name" value="Flavin_Reduct"/>
    <property type="match status" value="1"/>
</dbReference>
<dbReference type="RefSeq" id="WP_066764605.1">
    <property type="nucleotide sequence ID" value="NZ_BMIO01000002.1"/>
</dbReference>
<sequence>MIDPDHFRNVLGAYPTGVCLITSVDDDGVRTGMVVGSFTSISLDPPLVGFFPDKSSGSYKGIARAGRFCVNVLGSDQLALCQRFASRAPDKFLDLAHGESPSGQPVFDEALAWIDCTIERTEDIGDHWLVVGRVEALDICGGDTPLLFHRGGYHSSVAID</sequence>
<name>A0A917DFI6_9SPHN</name>
<keyword evidence="5" id="KW-1185">Reference proteome</keyword>
<gene>
    <name evidence="4" type="ORF">GCM10010989_07680</name>
</gene>
<dbReference type="SUPFAM" id="SSF50475">
    <property type="entry name" value="FMN-binding split barrel"/>
    <property type="match status" value="1"/>
</dbReference>
<dbReference type="PANTHER" id="PTHR30466:SF11">
    <property type="entry name" value="FLAVIN-DEPENDENT MONOOXYGENASE, REDUCTASE SUBUNIT HSAB"/>
    <property type="match status" value="1"/>
</dbReference>
<dbReference type="GO" id="GO:0042602">
    <property type="term" value="F:riboflavin reductase (NADPH) activity"/>
    <property type="evidence" value="ECO:0007669"/>
    <property type="project" value="TreeGrafter"/>
</dbReference>